<dbReference type="PANTHER" id="PTHR43792:SF1">
    <property type="entry name" value="N-ACETYLTRANSFERASE DOMAIN-CONTAINING PROTEIN"/>
    <property type="match status" value="1"/>
</dbReference>
<sequence>MYIYTDGLETERLHTRFLKPGDATAWMEYVTDPIATTFMPNDAGLSYEDWTKHWIAFSIKRYREQRYGLQALIHKETGAFIGLCGLLLQEVNDTSEVEIGYHLFRKNWGLGYASEAAQMFRDYAFENEQADSVISIIHPLNFPSKNVAKRNGMKLSERGIFFRDKEVDVFRITREEWQMLTQQ</sequence>
<dbReference type="SUPFAM" id="SSF55729">
    <property type="entry name" value="Acyl-CoA N-acyltransferases (Nat)"/>
    <property type="match status" value="1"/>
</dbReference>
<dbReference type="AlphaFoldDB" id="A0A2S7SRJ5"/>
<feature type="domain" description="N-acetyltransferase" evidence="1">
    <location>
        <begin position="12"/>
        <end position="154"/>
    </location>
</feature>
<keyword evidence="3" id="KW-1185">Reference proteome</keyword>
<dbReference type="InterPro" id="IPR016181">
    <property type="entry name" value="Acyl_CoA_acyltransferase"/>
</dbReference>
<gene>
    <name evidence="2" type="ORF">CJD36_018455</name>
</gene>
<evidence type="ECO:0000313" key="2">
    <source>
        <dbReference type="EMBL" id="PQJ09235.1"/>
    </source>
</evidence>
<protein>
    <submittedName>
        <fullName evidence="2">GNAT family N-acetyltransferase</fullName>
    </submittedName>
</protein>
<dbReference type="EMBL" id="PPSL01000006">
    <property type="protein sequence ID" value="PQJ09235.1"/>
    <property type="molecule type" value="Genomic_DNA"/>
</dbReference>
<keyword evidence="2" id="KW-0808">Transferase</keyword>
<dbReference type="InterPro" id="IPR000182">
    <property type="entry name" value="GNAT_dom"/>
</dbReference>
<proteinExistence type="predicted"/>
<dbReference type="InterPro" id="IPR051531">
    <property type="entry name" value="N-acetyltransferase"/>
</dbReference>
<evidence type="ECO:0000313" key="3">
    <source>
        <dbReference type="Proteomes" id="UP000239872"/>
    </source>
</evidence>
<dbReference type="RefSeq" id="WP_105040686.1">
    <property type="nucleotide sequence ID" value="NZ_PPSL01000006.1"/>
</dbReference>
<dbReference type="Gene3D" id="3.40.630.30">
    <property type="match status" value="1"/>
</dbReference>
<organism evidence="2 3">
    <name type="scientific">Flavipsychrobacter stenotrophus</name>
    <dbReference type="NCBI Taxonomy" id="2077091"/>
    <lineage>
        <taxon>Bacteria</taxon>
        <taxon>Pseudomonadati</taxon>
        <taxon>Bacteroidota</taxon>
        <taxon>Chitinophagia</taxon>
        <taxon>Chitinophagales</taxon>
        <taxon>Chitinophagaceae</taxon>
        <taxon>Flavipsychrobacter</taxon>
    </lineage>
</organism>
<dbReference type="Proteomes" id="UP000239872">
    <property type="component" value="Unassembled WGS sequence"/>
</dbReference>
<dbReference type="PANTHER" id="PTHR43792">
    <property type="entry name" value="GNAT FAMILY, PUTATIVE (AFU_ORTHOLOGUE AFUA_3G00765)-RELATED-RELATED"/>
    <property type="match status" value="1"/>
</dbReference>
<accession>A0A2S7SRJ5</accession>
<name>A0A2S7SRJ5_9BACT</name>
<dbReference type="Pfam" id="PF13302">
    <property type="entry name" value="Acetyltransf_3"/>
    <property type="match status" value="1"/>
</dbReference>
<comment type="caution">
    <text evidence="2">The sequence shown here is derived from an EMBL/GenBank/DDBJ whole genome shotgun (WGS) entry which is preliminary data.</text>
</comment>
<evidence type="ECO:0000259" key="1">
    <source>
        <dbReference type="Pfam" id="PF13302"/>
    </source>
</evidence>
<dbReference type="OrthoDB" id="9788916at2"/>
<reference evidence="2 3" key="1">
    <citation type="submission" date="2018-01" db="EMBL/GenBank/DDBJ databases">
        <title>A novel member of the phylum Bacteroidetes isolated from glacier ice.</title>
        <authorList>
            <person name="Liu Q."/>
            <person name="Xin Y.-H."/>
        </authorList>
    </citation>
    <scope>NUCLEOTIDE SEQUENCE [LARGE SCALE GENOMIC DNA]</scope>
    <source>
        <strain evidence="2 3">RB1R16</strain>
    </source>
</reference>
<dbReference type="GO" id="GO:0016747">
    <property type="term" value="F:acyltransferase activity, transferring groups other than amino-acyl groups"/>
    <property type="evidence" value="ECO:0007669"/>
    <property type="project" value="InterPro"/>
</dbReference>